<evidence type="ECO:0000313" key="3">
    <source>
        <dbReference type="Proteomes" id="UP000265427"/>
    </source>
</evidence>
<dbReference type="Proteomes" id="UP000265427">
    <property type="component" value="Unassembled WGS sequence"/>
</dbReference>
<dbReference type="AlphaFoldDB" id="A0A397BKR4"/>
<evidence type="ECO:0000313" key="2">
    <source>
        <dbReference type="EMBL" id="RHY21643.1"/>
    </source>
</evidence>
<proteinExistence type="predicted"/>
<dbReference type="EMBL" id="QUSZ01002594">
    <property type="protein sequence ID" value="RHY21643.1"/>
    <property type="molecule type" value="Genomic_DNA"/>
</dbReference>
<feature type="domain" description="DDE-1" evidence="1">
    <location>
        <begin position="102"/>
        <end position="202"/>
    </location>
</feature>
<name>A0A397BKR4_APHAT</name>
<dbReference type="Pfam" id="PF03184">
    <property type="entry name" value="DDE_1"/>
    <property type="match status" value="1"/>
</dbReference>
<accession>A0A397BKR4</accession>
<gene>
    <name evidence="2" type="ORF">DYB36_013309</name>
</gene>
<organism evidence="2 3">
    <name type="scientific">Aphanomyces astaci</name>
    <name type="common">Crayfish plague agent</name>
    <dbReference type="NCBI Taxonomy" id="112090"/>
    <lineage>
        <taxon>Eukaryota</taxon>
        <taxon>Sar</taxon>
        <taxon>Stramenopiles</taxon>
        <taxon>Oomycota</taxon>
        <taxon>Saprolegniomycetes</taxon>
        <taxon>Saprolegniales</taxon>
        <taxon>Verrucalvaceae</taxon>
        <taxon>Aphanomyces</taxon>
    </lineage>
</organism>
<evidence type="ECO:0000259" key="1">
    <source>
        <dbReference type="Pfam" id="PF03184"/>
    </source>
</evidence>
<reference evidence="2 3" key="1">
    <citation type="submission" date="2018-08" db="EMBL/GenBank/DDBJ databases">
        <title>Aphanomyces genome sequencing and annotation.</title>
        <authorList>
            <person name="Minardi D."/>
            <person name="Oidtmann B."/>
            <person name="Van Der Giezen M."/>
            <person name="Studholme D.J."/>
        </authorList>
    </citation>
    <scope>NUCLEOTIDE SEQUENCE [LARGE SCALE GENOMIC DNA]</scope>
    <source>
        <strain evidence="2 3">Kv</strain>
    </source>
</reference>
<dbReference type="GO" id="GO:0003676">
    <property type="term" value="F:nucleic acid binding"/>
    <property type="evidence" value="ECO:0007669"/>
    <property type="project" value="InterPro"/>
</dbReference>
<protein>
    <recommendedName>
        <fullName evidence="1">DDE-1 domain-containing protein</fullName>
    </recommendedName>
</protein>
<dbReference type="InterPro" id="IPR004875">
    <property type="entry name" value="DDE_SF_endonuclease_dom"/>
</dbReference>
<dbReference type="VEuPathDB" id="FungiDB:H257_01578"/>
<sequence>MKRHRVTYLGTTHHGGWATFQGKGRGEFQTISSDLVDFMESVRDGEHFLTTAHLVTWVKSYQPQWLSAYMTDKSNDSARKTMPLLITIKGTPGGEIDVDELPTYPPGPVYAMQKTACMDQRVWSLYLREVLQPEVDCPSVVLADKFTCNVLKKSYNILEDELFCSAYLQPLPANTTSVLQPLDMGVMGRFKQICHRKWITEVKVVTAAEKRLSMIQRTIKVWEDMKEDTVR</sequence>
<comment type="caution">
    <text evidence="2">The sequence shown here is derived from an EMBL/GenBank/DDBJ whole genome shotgun (WGS) entry which is preliminary data.</text>
</comment>